<keyword evidence="3" id="KW-0732">Signal</keyword>
<keyword evidence="2" id="KW-0472">Membrane</keyword>
<proteinExistence type="predicted"/>
<name>A0A5K3FFB0_MESCO</name>
<feature type="transmembrane region" description="Helical" evidence="2">
    <location>
        <begin position="93"/>
        <end position="117"/>
    </location>
</feature>
<evidence type="ECO:0000256" key="1">
    <source>
        <dbReference type="SAM" id="MobiDB-lite"/>
    </source>
</evidence>
<reference evidence="4" key="1">
    <citation type="submission" date="2019-11" db="UniProtKB">
        <authorList>
            <consortium name="WormBaseParasite"/>
        </authorList>
    </citation>
    <scope>IDENTIFICATION</scope>
</reference>
<evidence type="ECO:0000256" key="3">
    <source>
        <dbReference type="SAM" id="SignalP"/>
    </source>
</evidence>
<keyword evidence="2" id="KW-0812">Transmembrane</keyword>
<feature type="signal peptide" evidence="3">
    <location>
        <begin position="1"/>
        <end position="30"/>
    </location>
</feature>
<evidence type="ECO:0000256" key="2">
    <source>
        <dbReference type="SAM" id="Phobius"/>
    </source>
</evidence>
<keyword evidence="2" id="KW-1133">Transmembrane helix</keyword>
<dbReference type="AlphaFoldDB" id="A0A5K3FFB0"/>
<dbReference type="WBParaSite" id="MCU_007873-RC">
    <property type="protein sequence ID" value="MCU_007873-RC"/>
    <property type="gene ID" value="MCU_007873"/>
</dbReference>
<feature type="chain" id="PRO_5024320718" evidence="3">
    <location>
        <begin position="31"/>
        <end position="153"/>
    </location>
</feature>
<evidence type="ECO:0000313" key="4">
    <source>
        <dbReference type="WBParaSite" id="MCU_007873-RC"/>
    </source>
</evidence>
<sequence length="153" mass="17256">QSPPHWLCRSLYSAPHSCLFLVGCISSSHAIGTHRDRGLADVSIEQYVRVSKRQHVEYPSPNRKNTGTTEQDLLTNQKPEPHVRRLLSESATLATPLIICCTSVVSLSGWLLIFLVCHWNAERQRIGCGQVVQHVCALIRRHTTPRTYHSSHL</sequence>
<accession>A0A5K3FFB0</accession>
<protein>
    <submittedName>
        <fullName evidence="4">Optic atrophy 3 protein homolog</fullName>
    </submittedName>
</protein>
<feature type="compositionally biased region" description="Polar residues" evidence="1">
    <location>
        <begin position="62"/>
        <end position="78"/>
    </location>
</feature>
<feature type="region of interest" description="Disordered" evidence="1">
    <location>
        <begin position="56"/>
        <end position="78"/>
    </location>
</feature>
<organism evidence="4">
    <name type="scientific">Mesocestoides corti</name>
    <name type="common">Flatworm</name>
    <dbReference type="NCBI Taxonomy" id="53468"/>
    <lineage>
        <taxon>Eukaryota</taxon>
        <taxon>Metazoa</taxon>
        <taxon>Spiralia</taxon>
        <taxon>Lophotrochozoa</taxon>
        <taxon>Platyhelminthes</taxon>
        <taxon>Cestoda</taxon>
        <taxon>Eucestoda</taxon>
        <taxon>Cyclophyllidea</taxon>
        <taxon>Mesocestoididae</taxon>
        <taxon>Mesocestoides</taxon>
    </lineage>
</organism>